<dbReference type="InterPro" id="IPR023123">
    <property type="entry name" value="Tubulin_C"/>
</dbReference>
<dbReference type="PRINTS" id="PR01163">
    <property type="entry name" value="BETATUBULIN"/>
</dbReference>
<dbReference type="InterPro" id="IPR018316">
    <property type="entry name" value="Tubulin/FtsZ_2-layer-sand-dom"/>
</dbReference>
<dbReference type="Pfam" id="PF03953">
    <property type="entry name" value="Tubulin_C"/>
    <property type="match status" value="1"/>
</dbReference>
<evidence type="ECO:0000256" key="4">
    <source>
        <dbReference type="ARBA" id="ARBA00023134"/>
    </source>
</evidence>
<dbReference type="GO" id="GO:0005525">
    <property type="term" value="F:GTP binding"/>
    <property type="evidence" value="ECO:0007669"/>
    <property type="project" value="UniProtKB-KW"/>
</dbReference>
<name>X6NVK7_RETFI</name>
<keyword evidence="3" id="KW-0547">Nucleotide-binding</keyword>
<evidence type="ECO:0000256" key="1">
    <source>
        <dbReference type="ARBA" id="ARBA00009636"/>
    </source>
</evidence>
<keyword evidence="5" id="KW-0732">Signal</keyword>
<keyword evidence="4" id="KW-0342">GTP-binding</keyword>
<feature type="signal peptide" evidence="5">
    <location>
        <begin position="1"/>
        <end position="18"/>
    </location>
</feature>
<evidence type="ECO:0000313" key="7">
    <source>
        <dbReference type="EMBL" id="ETO30345.1"/>
    </source>
</evidence>
<evidence type="ECO:0000259" key="6">
    <source>
        <dbReference type="SMART" id="SM00865"/>
    </source>
</evidence>
<dbReference type="InterPro" id="IPR036525">
    <property type="entry name" value="Tubulin/FtsZ_GTPase_sf"/>
</dbReference>
<dbReference type="Gene3D" id="3.40.50.1440">
    <property type="entry name" value="Tubulin/FtsZ, GTPase domain"/>
    <property type="match status" value="1"/>
</dbReference>
<dbReference type="Gene3D" id="1.10.287.600">
    <property type="entry name" value="Helix hairpin bin"/>
    <property type="match status" value="1"/>
</dbReference>
<dbReference type="PANTHER" id="PTHR11588">
    <property type="entry name" value="TUBULIN"/>
    <property type="match status" value="1"/>
</dbReference>
<dbReference type="InterPro" id="IPR002453">
    <property type="entry name" value="Beta_tubulin"/>
</dbReference>
<dbReference type="GO" id="GO:0007017">
    <property type="term" value="P:microtubule-based process"/>
    <property type="evidence" value="ECO:0007669"/>
    <property type="project" value="InterPro"/>
</dbReference>
<dbReference type="GO" id="GO:0003924">
    <property type="term" value="F:GTPase activity"/>
    <property type="evidence" value="ECO:0007669"/>
    <property type="project" value="InterPro"/>
</dbReference>
<protein>
    <recommendedName>
        <fullName evidence="6">Tubulin/FtsZ 2-layer sandwich domain-containing protein</fullName>
    </recommendedName>
</protein>
<keyword evidence="8" id="KW-1185">Reference proteome</keyword>
<gene>
    <name evidence="7" type="ORF">RFI_06776</name>
</gene>
<dbReference type="GO" id="GO:0005200">
    <property type="term" value="F:structural constituent of cytoskeleton"/>
    <property type="evidence" value="ECO:0007669"/>
    <property type="project" value="InterPro"/>
</dbReference>
<dbReference type="SMART" id="SM00865">
    <property type="entry name" value="Tubulin_C"/>
    <property type="match status" value="1"/>
</dbReference>
<feature type="chain" id="PRO_5004975595" description="Tubulin/FtsZ 2-layer sandwich domain-containing protein" evidence="5">
    <location>
        <begin position="19"/>
        <end position="209"/>
    </location>
</feature>
<dbReference type="EMBL" id="ASPP01005527">
    <property type="protein sequence ID" value="ETO30345.1"/>
    <property type="molecule type" value="Genomic_DNA"/>
</dbReference>
<accession>X6NVK7</accession>
<feature type="domain" description="Tubulin/FtsZ 2-layer sandwich" evidence="6">
    <location>
        <begin position="21"/>
        <end position="158"/>
    </location>
</feature>
<comment type="caution">
    <text evidence="7">The sequence shown here is derived from an EMBL/GenBank/DDBJ whole genome shotgun (WGS) entry which is preliminary data.</text>
</comment>
<evidence type="ECO:0000313" key="8">
    <source>
        <dbReference type="Proteomes" id="UP000023152"/>
    </source>
</evidence>
<reference evidence="7 8" key="1">
    <citation type="journal article" date="2013" name="Curr. Biol.">
        <title>The Genome of the Foraminiferan Reticulomyxa filosa.</title>
        <authorList>
            <person name="Glockner G."/>
            <person name="Hulsmann N."/>
            <person name="Schleicher M."/>
            <person name="Noegel A.A."/>
            <person name="Eichinger L."/>
            <person name="Gallinger C."/>
            <person name="Pawlowski J."/>
            <person name="Sierra R."/>
            <person name="Euteneuer U."/>
            <person name="Pillet L."/>
            <person name="Moustafa A."/>
            <person name="Platzer M."/>
            <person name="Groth M."/>
            <person name="Szafranski K."/>
            <person name="Schliwa M."/>
        </authorList>
    </citation>
    <scope>NUCLEOTIDE SEQUENCE [LARGE SCALE GENOMIC DNA]</scope>
</reference>
<sequence length="209" mass="24483">KIFFFFFFFFFFLQNRFPNPLHNDLRKMAINLTPFPRLHFFLMSQSPIFAHGQGTKLHLTYEELTDQMWSSRNFMTNIYPGDGKYLSVALLYRGNDLKRSFTYPYLNVSEKLSEDCVSWIPNNIKSAIISIPPEITPASGTFIANSTAIKGLFQRISGAFARLFKRKAFLHWYKSEGMDEYEFMESDQHVRELISSYQDKQDAVADFLD</sequence>
<proteinExistence type="inferred from homology"/>
<feature type="non-terminal residue" evidence="7">
    <location>
        <position position="1"/>
    </location>
</feature>
<dbReference type="GO" id="GO:0005874">
    <property type="term" value="C:microtubule"/>
    <property type="evidence" value="ECO:0007669"/>
    <property type="project" value="UniProtKB-KW"/>
</dbReference>
<dbReference type="InterPro" id="IPR000217">
    <property type="entry name" value="Tubulin"/>
</dbReference>
<dbReference type="Proteomes" id="UP000023152">
    <property type="component" value="Unassembled WGS sequence"/>
</dbReference>
<dbReference type="InterPro" id="IPR008280">
    <property type="entry name" value="Tub_FtsZ_C"/>
</dbReference>
<organism evidence="7 8">
    <name type="scientific">Reticulomyxa filosa</name>
    <dbReference type="NCBI Taxonomy" id="46433"/>
    <lineage>
        <taxon>Eukaryota</taxon>
        <taxon>Sar</taxon>
        <taxon>Rhizaria</taxon>
        <taxon>Retaria</taxon>
        <taxon>Foraminifera</taxon>
        <taxon>Monothalamids</taxon>
        <taxon>Reticulomyxidae</taxon>
        <taxon>Reticulomyxa</taxon>
    </lineage>
</organism>
<dbReference type="SUPFAM" id="SSF55307">
    <property type="entry name" value="Tubulin C-terminal domain-like"/>
    <property type="match status" value="1"/>
</dbReference>
<comment type="similarity">
    <text evidence="1">Belongs to the tubulin family.</text>
</comment>
<keyword evidence="2" id="KW-0493">Microtubule</keyword>
<evidence type="ECO:0000256" key="3">
    <source>
        <dbReference type="ARBA" id="ARBA00022741"/>
    </source>
</evidence>
<dbReference type="AlphaFoldDB" id="X6NVK7"/>
<evidence type="ECO:0000256" key="2">
    <source>
        <dbReference type="ARBA" id="ARBA00022701"/>
    </source>
</evidence>
<evidence type="ECO:0000256" key="5">
    <source>
        <dbReference type="SAM" id="SignalP"/>
    </source>
</evidence>